<evidence type="ECO:0000313" key="2">
    <source>
        <dbReference type="EMBL" id="RKQ95323.1"/>
    </source>
</evidence>
<sequence length="194" mass="21246">MADAAENEPSMEEILSSIRRIINEDDDDAPAEAEAEAADEAPKSQDDVDALFDEPAADEGAGDVLELTERVDDLDEGTEPMAVDDDLMIVDREEAIEDEPVMAEPEPEPEIDFDALADETADGIMSEPAAAAAMGSFHTLAENIRISDEEGRTLEGVVRALLRPMLKEWLDANLPSIVDEKVQAEIDRVARRRR</sequence>
<dbReference type="EMBL" id="RBIM01000007">
    <property type="protein sequence ID" value="RKQ95323.1"/>
    <property type="molecule type" value="Genomic_DNA"/>
</dbReference>
<name>A0A495D1I0_9PROT</name>
<dbReference type="AlphaFoldDB" id="A0A495D1I0"/>
<dbReference type="InterPro" id="IPR019632">
    <property type="entry name" value="DUF2497"/>
</dbReference>
<evidence type="ECO:0008006" key="4">
    <source>
        <dbReference type="Google" id="ProtNLM"/>
    </source>
</evidence>
<dbReference type="Proteomes" id="UP000273675">
    <property type="component" value="Unassembled WGS sequence"/>
</dbReference>
<dbReference type="RefSeq" id="WP_075190955.1">
    <property type="nucleotide sequence ID" value="NZ_RBIM01000007.1"/>
</dbReference>
<evidence type="ECO:0000313" key="3">
    <source>
        <dbReference type="Proteomes" id="UP000273675"/>
    </source>
</evidence>
<evidence type="ECO:0000256" key="1">
    <source>
        <dbReference type="SAM" id="MobiDB-lite"/>
    </source>
</evidence>
<feature type="region of interest" description="Disordered" evidence="1">
    <location>
        <begin position="22"/>
        <end position="63"/>
    </location>
</feature>
<accession>A0A495D1I0</accession>
<feature type="compositionally biased region" description="Acidic residues" evidence="1">
    <location>
        <begin position="47"/>
        <end position="61"/>
    </location>
</feature>
<feature type="compositionally biased region" description="Acidic residues" evidence="1">
    <location>
        <begin position="24"/>
        <end position="39"/>
    </location>
</feature>
<dbReference type="OrthoDB" id="7189469at2"/>
<organism evidence="2 3">
    <name type="scientific">Maricaulis maris</name>
    <dbReference type="NCBI Taxonomy" id="74318"/>
    <lineage>
        <taxon>Bacteria</taxon>
        <taxon>Pseudomonadati</taxon>
        <taxon>Pseudomonadota</taxon>
        <taxon>Alphaproteobacteria</taxon>
        <taxon>Maricaulales</taxon>
        <taxon>Maricaulaceae</taxon>
        <taxon>Maricaulis</taxon>
    </lineage>
</organism>
<reference evidence="2 3" key="1">
    <citation type="submission" date="2018-10" db="EMBL/GenBank/DDBJ databases">
        <title>Genomic Encyclopedia of Type Strains, Phase IV (KMG-IV): sequencing the most valuable type-strain genomes for metagenomic binning, comparative biology and taxonomic classification.</title>
        <authorList>
            <person name="Goeker M."/>
        </authorList>
    </citation>
    <scope>NUCLEOTIDE SEQUENCE [LARGE SCALE GENOMIC DNA]</scope>
    <source>
        <strain evidence="2 3">DSM 4734</strain>
    </source>
</reference>
<comment type="caution">
    <text evidence="2">The sequence shown here is derived from an EMBL/GenBank/DDBJ whole genome shotgun (WGS) entry which is preliminary data.</text>
</comment>
<proteinExistence type="predicted"/>
<gene>
    <name evidence="2" type="ORF">C7435_3015</name>
</gene>
<protein>
    <recommendedName>
        <fullName evidence="4">Pole-organizing protein PopZ</fullName>
    </recommendedName>
</protein>
<dbReference type="Pfam" id="PF10691">
    <property type="entry name" value="DUF2497"/>
    <property type="match status" value="1"/>
</dbReference>